<dbReference type="AlphaFoldDB" id="A0A0D2M772"/>
<keyword evidence="3" id="KW-1185">Reference proteome</keyword>
<gene>
    <name evidence="2" type="ORF">MNEG_16633</name>
</gene>
<dbReference type="Proteomes" id="UP000054498">
    <property type="component" value="Unassembled WGS sequence"/>
</dbReference>
<feature type="region of interest" description="Disordered" evidence="1">
    <location>
        <begin position="60"/>
        <end position="88"/>
    </location>
</feature>
<dbReference type="GeneID" id="25734412"/>
<feature type="non-terminal residue" evidence="2">
    <location>
        <position position="1"/>
    </location>
</feature>
<dbReference type="KEGG" id="mng:MNEG_16633"/>
<dbReference type="EMBL" id="KK106811">
    <property type="protein sequence ID" value="KIY91330.1"/>
    <property type="molecule type" value="Genomic_DNA"/>
</dbReference>
<proteinExistence type="predicted"/>
<protein>
    <submittedName>
        <fullName evidence="2">Uncharacterized protein</fullName>
    </submittedName>
</protein>
<accession>A0A0D2M772</accession>
<dbReference type="RefSeq" id="XP_013890350.1">
    <property type="nucleotide sequence ID" value="XM_014034896.1"/>
</dbReference>
<sequence length="88" mass="8405">HSQELMTGLNDQLKPPSAVASAAAVALAAPAAVAAAAGTAAAAVAVAVAVVAVQQGDTAWGHDRGTQQRDTTGGGEMALSTGGRALSI</sequence>
<organism evidence="2 3">
    <name type="scientific">Monoraphidium neglectum</name>
    <dbReference type="NCBI Taxonomy" id="145388"/>
    <lineage>
        <taxon>Eukaryota</taxon>
        <taxon>Viridiplantae</taxon>
        <taxon>Chlorophyta</taxon>
        <taxon>core chlorophytes</taxon>
        <taxon>Chlorophyceae</taxon>
        <taxon>CS clade</taxon>
        <taxon>Sphaeropleales</taxon>
        <taxon>Selenastraceae</taxon>
        <taxon>Monoraphidium</taxon>
    </lineage>
</organism>
<evidence type="ECO:0000256" key="1">
    <source>
        <dbReference type="SAM" id="MobiDB-lite"/>
    </source>
</evidence>
<evidence type="ECO:0000313" key="3">
    <source>
        <dbReference type="Proteomes" id="UP000054498"/>
    </source>
</evidence>
<reference evidence="2 3" key="1">
    <citation type="journal article" date="2013" name="BMC Genomics">
        <title>Reconstruction of the lipid metabolism for the microalga Monoraphidium neglectum from its genome sequence reveals characteristics suitable for biofuel production.</title>
        <authorList>
            <person name="Bogen C."/>
            <person name="Al-Dilaimi A."/>
            <person name="Albersmeier A."/>
            <person name="Wichmann J."/>
            <person name="Grundmann M."/>
            <person name="Rupp O."/>
            <person name="Lauersen K.J."/>
            <person name="Blifernez-Klassen O."/>
            <person name="Kalinowski J."/>
            <person name="Goesmann A."/>
            <person name="Mussgnug J.H."/>
            <person name="Kruse O."/>
        </authorList>
    </citation>
    <scope>NUCLEOTIDE SEQUENCE [LARGE SCALE GENOMIC DNA]</scope>
    <source>
        <strain evidence="2 3">SAG 48.87</strain>
    </source>
</reference>
<evidence type="ECO:0000313" key="2">
    <source>
        <dbReference type="EMBL" id="KIY91330.1"/>
    </source>
</evidence>
<name>A0A0D2M772_9CHLO</name>